<dbReference type="EMBL" id="MGIP01000026">
    <property type="protein sequence ID" value="OGM90326.1"/>
    <property type="molecule type" value="Genomic_DNA"/>
</dbReference>
<evidence type="ECO:0000313" key="3">
    <source>
        <dbReference type="EMBL" id="OGM90326.1"/>
    </source>
</evidence>
<evidence type="ECO:0000256" key="2">
    <source>
        <dbReference type="SAM" id="Phobius"/>
    </source>
</evidence>
<evidence type="ECO:0008006" key="5">
    <source>
        <dbReference type="Google" id="ProtNLM"/>
    </source>
</evidence>
<feature type="transmembrane region" description="Helical" evidence="2">
    <location>
        <begin position="67"/>
        <end position="87"/>
    </location>
</feature>
<keyword evidence="2" id="KW-0472">Membrane</keyword>
<reference evidence="3 4" key="1">
    <citation type="journal article" date="2016" name="Nat. Commun.">
        <title>Thousands of microbial genomes shed light on interconnected biogeochemical processes in an aquifer system.</title>
        <authorList>
            <person name="Anantharaman K."/>
            <person name="Brown C.T."/>
            <person name="Hug L.A."/>
            <person name="Sharon I."/>
            <person name="Castelle C.J."/>
            <person name="Probst A.J."/>
            <person name="Thomas B.C."/>
            <person name="Singh A."/>
            <person name="Wilkins M.J."/>
            <person name="Karaoz U."/>
            <person name="Brodie E.L."/>
            <person name="Williams K.H."/>
            <person name="Hubbard S.S."/>
            <person name="Banfield J.F."/>
        </authorList>
    </citation>
    <scope>NUCLEOTIDE SEQUENCE [LARGE SCALE GENOMIC DNA]</scope>
</reference>
<accession>A0A1F8DPJ0</accession>
<comment type="caution">
    <text evidence="3">The sequence shown here is derived from an EMBL/GenBank/DDBJ whole genome shotgun (WGS) entry which is preliminary data.</text>
</comment>
<dbReference type="Proteomes" id="UP000177029">
    <property type="component" value="Unassembled WGS sequence"/>
</dbReference>
<proteinExistence type="predicted"/>
<evidence type="ECO:0000256" key="1">
    <source>
        <dbReference type="SAM" id="MobiDB-lite"/>
    </source>
</evidence>
<sequence length="633" mass="69111">MSLGDVEKELYGQKPRKLRVDQAKKEEISRKTEGSEFKNPWRDEEPYAPSAQGPEPVQKAEKIGSRVFIVLAGALVVLVGFAGYYLYQYFSTKDARFTITAPAEVRIGEPFTLTAVFENISKKPLYEPVLSIQLPDGAVVVDNASRRTIEEQLPDTASGEGVKREFTVVLTGTSYRSYRFGGDISFRYGESTLSSKFQKEAFVSVVARDPVLTLDIAIPASVVNGQDFELQTRYKNETGSALRNVSIVFDLPSAFSLNNSEPKLEESGDKRKVTFQEIAAGSEGVVIISGFLTGSANTFVPFGAKAVLSVSGSEYEIASKNNSISVGASPLEVIVLSDKKEDVAHPGDDVKFTMRIQNNASIPLREVVASAKFNGAHFDLSSLEGSGSLNDATRTYTWTAARISELERLEPGRSVEIPFSISLRNGYAPQGVVQKDIELQVVGMAASATVPPELTAQQTIGTHTYTLKLGGVLNLLPLVFYAEPSEEIRNIGPVPPRVGQETQFTIHWKLSAQGTDAQNIQIRASLGRGMEWTGKLSVLNTESAPRYNSQTQEVIWEIPNITAGSAAPEAIFQIIFTPASNMAGSQYTFLEDIRFTGTDAFTGTKLSQEFRTLDSRDMADANALQNGYDKVRP</sequence>
<feature type="region of interest" description="Disordered" evidence="1">
    <location>
        <begin position="17"/>
        <end position="56"/>
    </location>
</feature>
<dbReference type="AlphaFoldDB" id="A0A1F8DPJ0"/>
<feature type="compositionally biased region" description="Basic and acidic residues" evidence="1">
    <location>
        <begin position="18"/>
        <end position="45"/>
    </location>
</feature>
<keyword evidence="2" id="KW-1133">Transmembrane helix</keyword>
<name>A0A1F8DPJ0_9BACT</name>
<dbReference type="STRING" id="1802555.A2755_04005"/>
<evidence type="ECO:0000313" key="4">
    <source>
        <dbReference type="Proteomes" id="UP000177029"/>
    </source>
</evidence>
<organism evidence="3 4">
    <name type="scientific">Candidatus Wolfebacteria bacterium RIFCSPHIGHO2_01_FULL_48_22</name>
    <dbReference type="NCBI Taxonomy" id="1802555"/>
    <lineage>
        <taxon>Bacteria</taxon>
        <taxon>Candidatus Wolfeibacteriota</taxon>
    </lineage>
</organism>
<protein>
    <recommendedName>
        <fullName evidence="5">DUF11 domain-containing protein</fullName>
    </recommendedName>
</protein>
<keyword evidence="2" id="KW-0812">Transmembrane</keyword>
<gene>
    <name evidence="3" type="ORF">A2755_04005</name>
</gene>